<dbReference type="EMBL" id="KX349722">
    <property type="protein sequence ID" value="APF46986.1"/>
    <property type="molecule type" value="Genomic_DNA"/>
</dbReference>
<keyword evidence="14 16" id="KW-0899">Viral immunoevasion</keyword>
<keyword evidence="2 16" id="KW-0244">Early protein</keyword>
<dbReference type="HAMAP" id="MF_04006">
    <property type="entry name" value="HPV_E6"/>
    <property type="match status" value="1"/>
</dbReference>
<evidence type="ECO:0000256" key="7">
    <source>
        <dbReference type="ARBA" id="ARBA00022771"/>
    </source>
</evidence>
<keyword evidence="15 16" id="KW-1119">Modulation of host cell apoptosis by virus</keyword>
<dbReference type="GO" id="GO:0039648">
    <property type="term" value="P:symbiont-mediated perturbation of host ubiquitin-like protein modification"/>
    <property type="evidence" value="ECO:0007669"/>
    <property type="project" value="UniProtKB-UniRule"/>
</dbReference>
<accession>A0A1S5SGQ7</accession>
<protein>
    <recommendedName>
        <fullName evidence="16 17">Protein E6</fullName>
    </recommendedName>
</protein>
<evidence type="ECO:0000256" key="1">
    <source>
        <dbReference type="ARBA" id="ARBA00006346"/>
    </source>
</evidence>
<dbReference type="GO" id="GO:0003677">
    <property type="term" value="F:DNA binding"/>
    <property type="evidence" value="ECO:0007669"/>
    <property type="project" value="UniProtKB-UniRule"/>
</dbReference>
<evidence type="ECO:0000256" key="2">
    <source>
        <dbReference type="ARBA" id="ARBA00022518"/>
    </source>
</evidence>
<comment type="subcellular location">
    <subcellularLocation>
        <location evidence="16 17">Host cytoplasm</location>
    </subcellularLocation>
    <subcellularLocation>
        <location evidence="16 17">Host nucleus</location>
    </subcellularLocation>
</comment>
<feature type="zinc finger region" evidence="16">
    <location>
        <begin position="161"/>
        <end position="197"/>
    </location>
</feature>
<dbReference type="GO" id="GO:0030430">
    <property type="term" value="C:host cell cytoplasm"/>
    <property type="evidence" value="ECO:0007669"/>
    <property type="project" value="UniProtKB-SubCell"/>
</dbReference>
<evidence type="ECO:0000256" key="4">
    <source>
        <dbReference type="ARBA" id="ARBA00022581"/>
    </source>
</evidence>
<evidence type="ECO:0000256" key="6">
    <source>
        <dbReference type="ARBA" id="ARBA00022723"/>
    </source>
</evidence>
<organism evidence="18">
    <name type="scientific">Equus caballus papillomavirus 2</name>
    <dbReference type="NCBI Taxonomy" id="526413"/>
    <lineage>
        <taxon>Viruses</taxon>
        <taxon>Monodnaviria</taxon>
        <taxon>Shotokuvirae</taxon>
        <taxon>Cossaviricota</taxon>
        <taxon>Papovaviricetes</taxon>
        <taxon>Zurhausenvirales</taxon>
        <taxon>Papillomaviridae</taxon>
        <taxon>Firstpapillomavirinae</taxon>
        <taxon>Dyoiotapapillomavirus</taxon>
        <taxon>Dyoiotapapillomavirus 1</taxon>
    </lineage>
</organism>
<evidence type="ECO:0000256" key="3">
    <source>
        <dbReference type="ARBA" id="ARBA00022562"/>
    </source>
</evidence>
<evidence type="ECO:0000256" key="8">
    <source>
        <dbReference type="ARBA" id="ARBA00022833"/>
    </source>
</evidence>
<dbReference type="InterPro" id="IPR038575">
    <property type="entry name" value="E6_sf"/>
</dbReference>
<keyword evidence="11 16" id="KW-0010">Activator</keyword>
<dbReference type="GO" id="GO:0042025">
    <property type="term" value="C:host cell nucleus"/>
    <property type="evidence" value="ECO:0007669"/>
    <property type="project" value="UniProtKB-SubCell"/>
</dbReference>
<comment type="function">
    <text evidence="16">Plays a major role in the induction and maintenance of cellular transformation. E6 associates with host UBE3A/E6-AP ubiquitin-protein ligase and modulates its activity. Protects host keratinocytes from apoptosis by mediating the degradation of host BAK1. May also inhibit host immune response.</text>
</comment>
<keyword evidence="3 16" id="KW-1048">Host nucleus</keyword>
<reference evidence="18" key="1">
    <citation type="submission" date="2016-05" db="EMBL/GenBank/DDBJ databases">
        <title>EcPV2 E6 variants.</title>
        <authorList>
            <person name="Sykora S."/>
            <person name="Brandt S."/>
        </authorList>
    </citation>
    <scope>NUCLEOTIDE SEQUENCE</scope>
</reference>
<evidence type="ECO:0000256" key="12">
    <source>
        <dbReference type="ARBA" id="ARBA00023163"/>
    </source>
</evidence>
<evidence type="ECO:0000256" key="9">
    <source>
        <dbReference type="ARBA" id="ARBA00023015"/>
    </source>
</evidence>
<dbReference type="GO" id="GO:0006351">
    <property type="term" value="P:DNA-templated transcription"/>
    <property type="evidence" value="ECO:0007669"/>
    <property type="project" value="UniProtKB-UniRule"/>
</dbReference>
<evidence type="ECO:0000256" key="14">
    <source>
        <dbReference type="ARBA" id="ARBA00023280"/>
    </source>
</evidence>
<evidence type="ECO:0000256" key="10">
    <source>
        <dbReference type="ARBA" id="ARBA00023125"/>
    </source>
</evidence>
<dbReference type="Gene3D" id="3.30.240.40">
    <property type="entry name" value="E6 early regulatory protein"/>
    <property type="match status" value="2"/>
</dbReference>
<dbReference type="GO" id="GO:0006355">
    <property type="term" value="P:regulation of DNA-templated transcription"/>
    <property type="evidence" value="ECO:0007669"/>
    <property type="project" value="UniProtKB-UniRule"/>
</dbReference>
<comment type="subunit">
    <text evidence="16">Forms homodimers. Interacts with ubiquitin-protein ligase UBE3A/E6-AP; this interaction stimulates UBE3A ubiquitin activity. Interacts with host BAK1.</text>
</comment>
<feature type="zinc finger region" evidence="16">
    <location>
        <begin position="86"/>
        <end position="122"/>
    </location>
</feature>
<comment type="caution">
    <text evidence="16">Lacks conserved residue(s) required for the propagation of feature annotation.</text>
</comment>
<keyword evidence="7 16" id="KW-0863">Zinc-finger</keyword>
<dbReference type="GO" id="GO:0052150">
    <property type="term" value="P:symbiont-mediated perturbation of host apoptosis"/>
    <property type="evidence" value="ECO:0007669"/>
    <property type="project" value="UniProtKB-KW"/>
</dbReference>
<keyword evidence="5 16" id="KW-1090">Inhibition of host innate immune response by virus</keyword>
<dbReference type="Pfam" id="PF00518">
    <property type="entry name" value="E6"/>
    <property type="match status" value="1"/>
</dbReference>
<dbReference type="GO" id="GO:0052170">
    <property type="term" value="P:symbiont-mediated suppression of host innate immune response"/>
    <property type="evidence" value="ECO:0007669"/>
    <property type="project" value="UniProtKB-KW"/>
</dbReference>
<dbReference type="GO" id="GO:0008270">
    <property type="term" value="F:zinc ion binding"/>
    <property type="evidence" value="ECO:0007669"/>
    <property type="project" value="UniProtKB-KW"/>
</dbReference>
<gene>
    <name evidence="16 18" type="primary">E6</name>
</gene>
<keyword evidence="8 16" id="KW-0862">Zinc</keyword>
<keyword evidence="6 16" id="KW-0479">Metal-binding</keyword>
<sequence length="205" mass="23242">MPSRPVPAKIFGALFWLLWRCTQPICRLGLCESANPLRCTEPFSREDCCGPQSLRYAGGPCIEDVTRSSRGRVKTAGHMSIVGLLCTFCGKQCGYADDIWWNTADLNLVMRDGKRKASCQTCMRAACTLERHLYQSSRNVYTARGVERACGQSVYRVSVRCTHCGKRLTRDEKRWIDIEGAGFYQVRQRWRALCYDCRVCDEGSA</sequence>
<name>A0A1S5SGQ7_9PAPI</name>
<evidence type="ECO:0000256" key="11">
    <source>
        <dbReference type="ARBA" id="ARBA00023159"/>
    </source>
</evidence>
<keyword evidence="13 16" id="KW-1035">Host cytoplasm</keyword>
<comment type="similarity">
    <text evidence="1 16 17">Belongs to the papillomaviridae E6 protein family.</text>
</comment>
<evidence type="ECO:0000256" key="15">
    <source>
        <dbReference type="ARBA" id="ARBA00023323"/>
    </source>
</evidence>
<dbReference type="GO" id="GO:0039502">
    <property type="term" value="P:symbiont-mediated suppression of host type I interferon-mediated signaling pathway"/>
    <property type="evidence" value="ECO:0007669"/>
    <property type="project" value="UniProtKB-UniRule"/>
</dbReference>
<evidence type="ECO:0000256" key="13">
    <source>
        <dbReference type="ARBA" id="ARBA00023200"/>
    </source>
</evidence>
<keyword evidence="10 16" id="KW-0238">DNA-binding</keyword>
<dbReference type="InterPro" id="IPR001334">
    <property type="entry name" value="E6"/>
</dbReference>
<evidence type="ECO:0000256" key="5">
    <source>
        <dbReference type="ARBA" id="ARBA00022632"/>
    </source>
</evidence>
<dbReference type="SUPFAM" id="SSF161229">
    <property type="entry name" value="E6 C-terminal domain-like"/>
    <property type="match status" value="2"/>
</dbReference>
<evidence type="ECO:0000256" key="17">
    <source>
        <dbReference type="RuleBase" id="RU363123"/>
    </source>
</evidence>
<keyword evidence="4 16" id="KW-0945">Host-virus interaction</keyword>
<keyword evidence="9 16" id="KW-0805">Transcription regulation</keyword>
<proteinExistence type="inferred from homology"/>
<evidence type="ECO:0000256" key="16">
    <source>
        <dbReference type="HAMAP-Rule" id="MF_04006"/>
    </source>
</evidence>
<evidence type="ECO:0000313" key="18">
    <source>
        <dbReference type="EMBL" id="APF46986.1"/>
    </source>
</evidence>
<keyword evidence="12 16" id="KW-0804">Transcription</keyword>